<reference evidence="3 4" key="1">
    <citation type="submission" date="2024-09" db="EMBL/GenBank/DDBJ databases">
        <authorList>
            <person name="Sun Q."/>
            <person name="Mori K."/>
        </authorList>
    </citation>
    <scope>NUCLEOTIDE SEQUENCE [LARGE SCALE GENOMIC DNA]</scope>
    <source>
        <strain evidence="3 4">KCTC 23315</strain>
    </source>
</reference>
<feature type="signal peptide" evidence="1">
    <location>
        <begin position="1"/>
        <end position="24"/>
    </location>
</feature>
<evidence type="ECO:0000313" key="4">
    <source>
        <dbReference type="Proteomes" id="UP001589813"/>
    </source>
</evidence>
<keyword evidence="1" id="KW-0732">Signal</keyword>
<feature type="domain" description="Beta-lactamase class A catalytic" evidence="2">
    <location>
        <begin position="88"/>
        <end position="370"/>
    </location>
</feature>
<keyword evidence="4" id="KW-1185">Reference proteome</keyword>
<dbReference type="InterPro" id="IPR012338">
    <property type="entry name" value="Beta-lactam/transpept-like"/>
</dbReference>
<sequence length="426" mass="47776">MAMSVMRVPLLSGIILLLSACQLADHSKTPDAATDSHQSELLQHWVTDAAPQLAANPDHYRLQILFTEIQRDQTGRPILRQQQYRADAEYLYPASTVKLAIAALALEYLQQLSVHGVSADAVMHTEPLLSGDMLVDRDDSAASGLPTVRHYVKKILLVSDNDAYNRLYELMGQHYINTRLTELGFTDAQILHRLERPLSAEDNRATNAITFYDAGGQLLYRQPARHAPVMPARPFTPVGNDYLKDGLLQGKPLDFSQKNRWTLSHMHRMTQLIMLPETLPAEMRLQLAPAELQFLQQQMAQLPGDSQDPRYDPAQYWPTYVKFLVYGAAKDVAPDPRVHIHNKVGDAYGFLLDSAYIRDDCSGAEFILSAALYVNQDGVLNDDHYDYDTVGLPLLKRLGELALAHARTQAQAKTQATRQCLHTARP</sequence>
<evidence type="ECO:0000313" key="3">
    <source>
        <dbReference type="EMBL" id="MFC0048611.1"/>
    </source>
</evidence>
<dbReference type="PROSITE" id="PS51257">
    <property type="entry name" value="PROKAR_LIPOPROTEIN"/>
    <property type="match status" value="1"/>
</dbReference>
<evidence type="ECO:0000259" key="2">
    <source>
        <dbReference type="Pfam" id="PF13354"/>
    </source>
</evidence>
<dbReference type="RefSeq" id="WP_377242956.1">
    <property type="nucleotide sequence ID" value="NZ_JBHLXP010000001.1"/>
</dbReference>
<dbReference type="SUPFAM" id="SSF56601">
    <property type="entry name" value="beta-lactamase/transpeptidase-like"/>
    <property type="match status" value="1"/>
</dbReference>
<dbReference type="Pfam" id="PF13354">
    <property type="entry name" value="Beta-lactamase2"/>
    <property type="match status" value="1"/>
</dbReference>
<dbReference type="InterPro" id="IPR045155">
    <property type="entry name" value="Beta-lactam_cat"/>
</dbReference>
<dbReference type="Gene3D" id="3.40.710.10">
    <property type="entry name" value="DD-peptidase/beta-lactamase superfamily"/>
    <property type="match status" value="1"/>
</dbReference>
<gene>
    <name evidence="3" type="ORF">ACFFJP_09955</name>
</gene>
<comment type="caution">
    <text evidence="3">The sequence shown here is derived from an EMBL/GenBank/DDBJ whole genome shotgun (WGS) entry which is preliminary data.</text>
</comment>
<dbReference type="GO" id="GO:0016787">
    <property type="term" value="F:hydrolase activity"/>
    <property type="evidence" value="ECO:0007669"/>
    <property type="project" value="UniProtKB-KW"/>
</dbReference>
<dbReference type="Proteomes" id="UP001589813">
    <property type="component" value="Unassembled WGS sequence"/>
</dbReference>
<feature type="chain" id="PRO_5045061326" evidence="1">
    <location>
        <begin position="25"/>
        <end position="426"/>
    </location>
</feature>
<proteinExistence type="predicted"/>
<accession>A0ABV6BCL9</accession>
<keyword evidence="3" id="KW-0378">Hydrolase</keyword>
<protein>
    <submittedName>
        <fullName evidence="3">Serine hydrolase</fullName>
    </submittedName>
</protein>
<name>A0ABV6BCL9_9GAMM</name>
<organism evidence="3 4">
    <name type="scientific">Rheinheimera tilapiae</name>
    <dbReference type="NCBI Taxonomy" id="875043"/>
    <lineage>
        <taxon>Bacteria</taxon>
        <taxon>Pseudomonadati</taxon>
        <taxon>Pseudomonadota</taxon>
        <taxon>Gammaproteobacteria</taxon>
        <taxon>Chromatiales</taxon>
        <taxon>Chromatiaceae</taxon>
        <taxon>Rheinheimera</taxon>
    </lineage>
</organism>
<dbReference type="EMBL" id="JBHLXP010000001">
    <property type="protein sequence ID" value="MFC0048611.1"/>
    <property type="molecule type" value="Genomic_DNA"/>
</dbReference>
<evidence type="ECO:0000256" key="1">
    <source>
        <dbReference type="SAM" id="SignalP"/>
    </source>
</evidence>